<proteinExistence type="predicted"/>
<keyword evidence="2" id="KW-1185">Reference proteome</keyword>
<dbReference type="AlphaFoldDB" id="A0A1E5L7Z1"/>
<dbReference type="RefSeq" id="WP_069701474.1">
    <property type="nucleotide sequence ID" value="NZ_MJAT01000006.1"/>
</dbReference>
<gene>
    <name evidence="1" type="ORF">BHU72_11980</name>
</gene>
<comment type="caution">
    <text evidence="1">The sequence shown here is derived from an EMBL/GenBank/DDBJ whole genome shotgun (WGS) entry which is preliminary data.</text>
</comment>
<dbReference type="STRING" id="1390249.BHU72_11980"/>
<accession>A0A1E5L7Z1</accession>
<name>A0A1E5L7Z1_9FIRM</name>
<reference evidence="1 2" key="1">
    <citation type="submission" date="2016-09" db="EMBL/GenBank/DDBJ databases">
        <title>Desulfuribacillus arsenicus sp. nov., an obligately anaerobic, dissimilatory arsenic- and antimonate-reducing bacterium isolated from anoxic sediments.</title>
        <authorList>
            <person name="Abin C.A."/>
            <person name="Hollibaugh J.T."/>
        </authorList>
    </citation>
    <scope>NUCLEOTIDE SEQUENCE [LARGE SCALE GENOMIC DNA]</scope>
    <source>
        <strain evidence="1 2">MLFW-2</strain>
    </source>
</reference>
<dbReference type="EMBL" id="MJAT01000006">
    <property type="protein sequence ID" value="OEH86246.1"/>
    <property type="molecule type" value="Genomic_DNA"/>
</dbReference>
<evidence type="ECO:0000313" key="1">
    <source>
        <dbReference type="EMBL" id="OEH86246.1"/>
    </source>
</evidence>
<protein>
    <submittedName>
        <fullName evidence="1">Uncharacterized protein</fullName>
    </submittedName>
</protein>
<evidence type="ECO:0000313" key="2">
    <source>
        <dbReference type="Proteomes" id="UP000095255"/>
    </source>
</evidence>
<dbReference type="Proteomes" id="UP000095255">
    <property type="component" value="Unassembled WGS sequence"/>
</dbReference>
<dbReference type="InterPro" id="IPR025580">
    <property type="entry name" value="Gp46"/>
</dbReference>
<sequence>MDLQAVQQFIEQNKDNPEVQGYVGGFVTPDRVQKYIDSEDGKKIIQPKLDSYFTKGLETWKEKSLPKVLEEEISKRFPAETPEQKQLRELHDKLNKLEQEKTRESLKNVAITQATQKGLPVNLVDFFIGQDQDSTVTNLAKLEETWQKALQDAVEAKFKDNGRTPPRNTSGTPTEIEQLEKDYQEALKTRNVPLQIALKNKIIAVKNQK</sequence>
<dbReference type="OrthoDB" id="1901795at2"/>
<dbReference type="Pfam" id="PF14265">
    <property type="entry name" value="DUF4355"/>
    <property type="match status" value="1"/>
</dbReference>
<organism evidence="1 2">
    <name type="scientific">Desulfuribacillus stibiiarsenatis</name>
    <dbReference type="NCBI Taxonomy" id="1390249"/>
    <lineage>
        <taxon>Bacteria</taxon>
        <taxon>Bacillati</taxon>
        <taxon>Bacillota</taxon>
        <taxon>Desulfuribacillia</taxon>
        <taxon>Desulfuribacillales</taxon>
        <taxon>Desulfuribacillaceae</taxon>
        <taxon>Desulfuribacillus</taxon>
    </lineage>
</organism>